<organism evidence="2 3">
    <name type="scientific">Nepenthes gracilis</name>
    <name type="common">Slender pitcher plant</name>
    <dbReference type="NCBI Taxonomy" id="150966"/>
    <lineage>
        <taxon>Eukaryota</taxon>
        <taxon>Viridiplantae</taxon>
        <taxon>Streptophyta</taxon>
        <taxon>Embryophyta</taxon>
        <taxon>Tracheophyta</taxon>
        <taxon>Spermatophyta</taxon>
        <taxon>Magnoliopsida</taxon>
        <taxon>eudicotyledons</taxon>
        <taxon>Gunneridae</taxon>
        <taxon>Pentapetalae</taxon>
        <taxon>Caryophyllales</taxon>
        <taxon>Nepenthaceae</taxon>
        <taxon>Nepenthes</taxon>
    </lineage>
</organism>
<evidence type="ECO:0000313" key="2">
    <source>
        <dbReference type="EMBL" id="GMH08563.1"/>
    </source>
</evidence>
<gene>
    <name evidence="2" type="ORF">Nepgr_010403</name>
</gene>
<dbReference type="Proteomes" id="UP001279734">
    <property type="component" value="Unassembled WGS sequence"/>
</dbReference>
<evidence type="ECO:0000313" key="3">
    <source>
        <dbReference type="Proteomes" id="UP001279734"/>
    </source>
</evidence>
<proteinExistence type="predicted"/>
<dbReference type="AlphaFoldDB" id="A0AAD3XL05"/>
<feature type="region of interest" description="Disordered" evidence="1">
    <location>
        <begin position="1"/>
        <end position="23"/>
    </location>
</feature>
<accession>A0AAD3XL05</accession>
<dbReference type="EMBL" id="BSYO01000008">
    <property type="protein sequence ID" value="GMH08563.1"/>
    <property type="molecule type" value="Genomic_DNA"/>
</dbReference>
<evidence type="ECO:0000256" key="1">
    <source>
        <dbReference type="SAM" id="MobiDB-lite"/>
    </source>
</evidence>
<name>A0AAD3XL05_NEPGR</name>
<feature type="region of interest" description="Disordered" evidence="1">
    <location>
        <begin position="153"/>
        <end position="187"/>
    </location>
</feature>
<sequence>MAKKRESSSSSRTSRVNRHGVDNTGSVLTTNAIAALTVDYGIPSGWGYHAPGSADRANAPLDGFVTIYKHHLRGGLRYPMRCTLYALVEAFGVLVVRLHPNALRYLVSLCIFAHLHGGSFDVKAARLIFCFSESEDWISMSPKTGFHFRWTNPDSDPGEVAIPPPSGGDEEESCSLLESSSDEDEIEAPLKRLREAESTSMRRSQRLAAGSAAWVWALVLEVTSIAGPQEETDEPVSIPAAALAEYGVPEVGFHSGEDSHAHSSVDPVMEATPGMAGGALVLSDLEEACAPAQESKGSLKPAVIFAEPISEGGS</sequence>
<keyword evidence="3" id="KW-1185">Reference proteome</keyword>
<comment type="caution">
    <text evidence="2">The sequence shown here is derived from an EMBL/GenBank/DDBJ whole genome shotgun (WGS) entry which is preliminary data.</text>
</comment>
<reference evidence="2" key="1">
    <citation type="submission" date="2023-05" db="EMBL/GenBank/DDBJ databases">
        <title>Nepenthes gracilis genome sequencing.</title>
        <authorList>
            <person name="Fukushima K."/>
        </authorList>
    </citation>
    <scope>NUCLEOTIDE SEQUENCE</scope>
    <source>
        <strain evidence="2">SING2019-196</strain>
    </source>
</reference>
<protein>
    <submittedName>
        <fullName evidence="2">Uncharacterized protein</fullName>
    </submittedName>
</protein>